<feature type="region of interest" description="Disordered" evidence="1">
    <location>
        <begin position="258"/>
        <end position="292"/>
    </location>
</feature>
<feature type="compositionally biased region" description="Polar residues" evidence="1">
    <location>
        <begin position="1"/>
        <end position="12"/>
    </location>
</feature>
<feature type="region of interest" description="Disordered" evidence="1">
    <location>
        <begin position="1"/>
        <end position="123"/>
    </location>
</feature>
<keyword evidence="3" id="KW-1185">Reference proteome</keyword>
<feature type="compositionally biased region" description="Polar residues" evidence="1">
    <location>
        <begin position="280"/>
        <end position="292"/>
    </location>
</feature>
<feature type="compositionally biased region" description="Basic and acidic residues" evidence="1">
    <location>
        <begin position="98"/>
        <end position="111"/>
    </location>
</feature>
<reference evidence="2" key="1">
    <citation type="journal article" date="2020" name="Fungal Divers.">
        <title>Resolving the Mortierellaceae phylogeny through synthesis of multi-gene phylogenetics and phylogenomics.</title>
        <authorList>
            <person name="Vandepol N."/>
            <person name="Liber J."/>
            <person name="Desiro A."/>
            <person name="Na H."/>
            <person name="Kennedy M."/>
            <person name="Barry K."/>
            <person name="Grigoriev I.V."/>
            <person name="Miller A.N."/>
            <person name="O'Donnell K."/>
            <person name="Stajich J.E."/>
            <person name="Bonito G."/>
        </authorList>
    </citation>
    <scope>NUCLEOTIDE SEQUENCE</scope>
    <source>
        <strain evidence="2">NVP60</strain>
    </source>
</reference>
<protein>
    <submittedName>
        <fullName evidence="2">Uncharacterized protein</fullName>
    </submittedName>
</protein>
<organism evidence="2 3">
    <name type="scientific">Linnemannia gamsii</name>
    <dbReference type="NCBI Taxonomy" id="64522"/>
    <lineage>
        <taxon>Eukaryota</taxon>
        <taxon>Fungi</taxon>
        <taxon>Fungi incertae sedis</taxon>
        <taxon>Mucoromycota</taxon>
        <taxon>Mortierellomycotina</taxon>
        <taxon>Mortierellomycetes</taxon>
        <taxon>Mortierellales</taxon>
        <taxon>Mortierellaceae</taxon>
        <taxon>Linnemannia</taxon>
    </lineage>
</organism>
<dbReference type="OrthoDB" id="2440318at2759"/>
<sequence>MAQNTTPAQATNPLKRKNPPPPQERSSAAVKRTTTTTTEIYAHAPPSELHSETMAFLQEPGFDGDSVEQNSQDEEDKEVSEDGQVEENEEGREETETDSDKSRSGDKEGHQPHAVAEPMGPYRRQAKFPSFNKAMELKAEAWARVARYLKEDDDKERGRGKEARFGLVNVRNCKEKWNALSAEYASIAARSLRDSGTNPIVDARYIELEEAYLYEQSCLNTKTAKKSKRYHAQTQAVLNKTNGDRLLVASRTGPVQGWTVEGQEIASDLPMEEDPPLRFSTGSLSGTESDTN</sequence>
<feature type="compositionally biased region" description="Acidic residues" evidence="1">
    <location>
        <begin position="71"/>
        <end position="97"/>
    </location>
</feature>
<dbReference type="EMBL" id="JAAAIN010000327">
    <property type="protein sequence ID" value="KAG0316135.1"/>
    <property type="molecule type" value="Genomic_DNA"/>
</dbReference>
<comment type="caution">
    <text evidence="2">The sequence shown here is derived from an EMBL/GenBank/DDBJ whole genome shotgun (WGS) entry which is preliminary data.</text>
</comment>
<accession>A0A9P6RD71</accession>
<dbReference type="AlphaFoldDB" id="A0A9P6RD71"/>
<name>A0A9P6RD71_9FUNG</name>
<dbReference type="Proteomes" id="UP000823405">
    <property type="component" value="Unassembled WGS sequence"/>
</dbReference>
<gene>
    <name evidence="2" type="ORF">BGZ97_007358</name>
</gene>
<proteinExistence type="predicted"/>
<evidence type="ECO:0000313" key="3">
    <source>
        <dbReference type="Proteomes" id="UP000823405"/>
    </source>
</evidence>
<evidence type="ECO:0000313" key="2">
    <source>
        <dbReference type="EMBL" id="KAG0316135.1"/>
    </source>
</evidence>
<evidence type="ECO:0000256" key="1">
    <source>
        <dbReference type="SAM" id="MobiDB-lite"/>
    </source>
</evidence>